<name>A0A0J7J672_9GAMM</name>
<gene>
    <name evidence="4" type="primary">erpA</name>
    <name evidence="6" type="ORF">Msub_20675</name>
</gene>
<dbReference type="HAMAP" id="MF_01380">
    <property type="entry name" value="Fe_S_insert_ErpA"/>
    <property type="match status" value="1"/>
</dbReference>
<keyword evidence="7" id="KW-1185">Reference proteome</keyword>
<dbReference type="InterPro" id="IPR000361">
    <property type="entry name" value="ATAP_core_dom"/>
</dbReference>
<dbReference type="InterPro" id="IPR016092">
    <property type="entry name" value="ATAP"/>
</dbReference>
<comment type="function">
    <text evidence="4">Required for insertion of 4Fe-4S clusters for at least IspG.</text>
</comment>
<keyword evidence="1 4" id="KW-0479">Metal-binding</keyword>
<evidence type="ECO:0000256" key="3">
    <source>
        <dbReference type="ARBA" id="ARBA00023014"/>
    </source>
</evidence>
<keyword evidence="2 4" id="KW-0408">Iron</keyword>
<feature type="binding site" evidence="4">
    <location>
        <position position="111"/>
    </location>
    <ligand>
        <name>iron-sulfur cluster</name>
        <dbReference type="ChEBI" id="CHEBI:30408"/>
    </ligand>
</feature>
<reference evidence="6 7" key="1">
    <citation type="submission" date="2015-06" db="EMBL/GenBank/DDBJ databases">
        <title>Marinobacter subterrani, a genetically tractable neutrophilic iron-oxidizing strain isolated from the Soudan Iron Mine.</title>
        <authorList>
            <person name="Bonis B.M."/>
            <person name="Gralnick J.A."/>
        </authorList>
    </citation>
    <scope>NUCLEOTIDE SEQUENCE [LARGE SCALE GENOMIC DNA]</scope>
    <source>
        <strain evidence="6 7">JG233</strain>
    </source>
</reference>
<comment type="caution">
    <text evidence="6">The sequence shown here is derived from an EMBL/GenBank/DDBJ whole genome shotgun (WGS) entry which is preliminary data.</text>
</comment>
<evidence type="ECO:0000259" key="5">
    <source>
        <dbReference type="Pfam" id="PF01521"/>
    </source>
</evidence>
<dbReference type="GO" id="GO:0051539">
    <property type="term" value="F:4 iron, 4 sulfur cluster binding"/>
    <property type="evidence" value="ECO:0007669"/>
    <property type="project" value="TreeGrafter"/>
</dbReference>
<evidence type="ECO:0000256" key="1">
    <source>
        <dbReference type="ARBA" id="ARBA00022723"/>
    </source>
</evidence>
<dbReference type="Proteomes" id="UP000036102">
    <property type="component" value="Unassembled WGS sequence"/>
</dbReference>
<accession>A0A0J7J672</accession>
<dbReference type="PROSITE" id="PS01152">
    <property type="entry name" value="HESB"/>
    <property type="match status" value="1"/>
</dbReference>
<dbReference type="OrthoDB" id="9801228at2"/>
<dbReference type="Gene3D" id="2.60.300.12">
    <property type="entry name" value="HesB-like domain"/>
    <property type="match status" value="1"/>
</dbReference>
<evidence type="ECO:0000313" key="6">
    <source>
        <dbReference type="EMBL" id="KMQ73474.1"/>
    </source>
</evidence>
<dbReference type="PANTHER" id="PTHR43011">
    <property type="entry name" value="IRON-SULFUR CLUSTER ASSEMBLY 2 HOMOLOG, MITOCHONDRIAL"/>
    <property type="match status" value="1"/>
</dbReference>
<feature type="binding site" evidence="4">
    <location>
        <position position="45"/>
    </location>
    <ligand>
        <name>iron-sulfur cluster</name>
        <dbReference type="ChEBI" id="CHEBI:30408"/>
    </ligand>
</feature>
<dbReference type="GO" id="GO:0005506">
    <property type="term" value="F:iron ion binding"/>
    <property type="evidence" value="ECO:0007669"/>
    <property type="project" value="UniProtKB-UniRule"/>
</dbReference>
<comment type="similarity">
    <text evidence="4">Belongs to the HesB/IscA family.</text>
</comment>
<dbReference type="STRING" id="1658765.Msub_20675"/>
<dbReference type="PANTHER" id="PTHR43011:SF1">
    <property type="entry name" value="IRON-SULFUR CLUSTER ASSEMBLY 2 HOMOLOG, MITOCHONDRIAL"/>
    <property type="match status" value="1"/>
</dbReference>
<protein>
    <recommendedName>
        <fullName evidence="4">Iron-sulfur cluster insertion protein ErpA</fullName>
    </recommendedName>
</protein>
<dbReference type="SUPFAM" id="SSF89360">
    <property type="entry name" value="HesB-like domain"/>
    <property type="match status" value="1"/>
</dbReference>
<dbReference type="InterPro" id="IPR023063">
    <property type="entry name" value="ErpA_proteobact"/>
</dbReference>
<dbReference type="Pfam" id="PF01521">
    <property type="entry name" value="Fe-S_biosyn"/>
    <property type="match status" value="1"/>
</dbReference>
<organism evidence="6 7">
    <name type="scientific">Marinobacter subterrani</name>
    <dbReference type="NCBI Taxonomy" id="1658765"/>
    <lineage>
        <taxon>Bacteria</taxon>
        <taxon>Pseudomonadati</taxon>
        <taxon>Pseudomonadota</taxon>
        <taxon>Gammaproteobacteria</taxon>
        <taxon>Pseudomonadales</taxon>
        <taxon>Marinobacteraceae</taxon>
        <taxon>Marinobacter</taxon>
    </lineage>
</organism>
<dbReference type="InterPro" id="IPR017870">
    <property type="entry name" value="FeS_cluster_insertion_CS"/>
</dbReference>
<dbReference type="InterPro" id="IPR035903">
    <property type="entry name" value="HesB-like_dom_sf"/>
</dbReference>
<dbReference type="NCBIfam" id="NF010147">
    <property type="entry name" value="PRK13623.1"/>
    <property type="match status" value="1"/>
</dbReference>
<dbReference type="AlphaFoldDB" id="A0A0J7J672"/>
<proteinExistence type="inferred from homology"/>
<evidence type="ECO:0000313" key="7">
    <source>
        <dbReference type="Proteomes" id="UP000036102"/>
    </source>
</evidence>
<dbReference type="PATRIC" id="fig|1658765.3.peg.3947"/>
<evidence type="ECO:0000256" key="2">
    <source>
        <dbReference type="ARBA" id="ARBA00023004"/>
    </source>
</evidence>
<dbReference type="GO" id="GO:0016226">
    <property type="term" value="P:iron-sulfur cluster assembly"/>
    <property type="evidence" value="ECO:0007669"/>
    <property type="project" value="UniProtKB-UniRule"/>
</dbReference>
<dbReference type="GO" id="GO:0051537">
    <property type="term" value="F:2 iron, 2 sulfur cluster binding"/>
    <property type="evidence" value="ECO:0007669"/>
    <property type="project" value="TreeGrafter"/>
</dbReference>
<dbReference type="EMBL" id="LFBU01000002">
    <property type="protein sequence ID" value="KMQ73474.1"/>
    <property type="molecule type" value="Genomic_DNA"/>
</dbReference>
<feature type="binding site" evidence="4">
    <location>
        <position position="109"/>
    </location>
    <ligand>
        <name>iron-sulfur cluster</name>
        <dbReference type="ChEBI" id="CHEBI:30408"/>
    </ligand>
</feature>
<keyword evidence="3 4" id="KW-0411">Iron-sulfur</keyword>
<feature type="domain" description="Core" evidence="5">
    <location>
        <begin position="12"/>
        <end position="112"/>
    </location>
</feature>
<comment type="cofactor">
    <cofactor evidence="4">
        <name>iron-sulfur cluster</name>
        <dbReference type="ChEBI" id="CHEBI:30408"/>
    </cofactor>
    <text evidence="4">Binds 1 iron-sulfur cluster per subunit.</text>
</comment>
<evidence type="ECO:0000256" key="4">
    <source>
        <dbReference type="HAMAP-Rule" id="MF_01380"/>
    </source>
</evidence>
<sequence length="117" mass="12691">MSAVQQQMATPLFFSDSAVAKVRELIEEEGNSGLKLRVFVTGGGCSGFQYGFSFDEDQDEEDTVIERDGVYLLVDPMSYQYLVGATVDYQEGLQGSQFIVQNPNASSTCGCGSSFSI</sequence>
<comment type="subunit">
    <text evidence="4">Homodimer.</text>
</comment>
<dbReference type="NCBIfam" id="TIGR00049">
    <property type="entry name" value="iron-sulfur cluster assembly accessory protein"/>
    <property type="match status" value="1"/>
</dbReference>
<dbReference type="FunFam" id="2.60.300.12:FF:000002">
    <property type="entry name" value="Iron-sulfur cluster insertion protein ErpA"/>
    <property type="match status" value="1"/>
</dbReference>